<evidence type="ECO:0000313" key="1">
    <source>
        <dbReference type="EMBL" id="ADN49580.1"/>
    </source>
</evidence>
<organism evidence="1 2">
    <name type="scientific">Vulcanisaeta distributa (strain DSM 14429 / JCM 11212 / NBRC 100878 / IC-017)</name>
    <dbReference type="NCBI Taxonomy" id="572478"/>
    <lineage>
        <taxon>Archaea</taxon>
        <taxon>Thermoproteota</taxon>
        <taxon>Thermoprotei</taxon>
        <taxon>Thermoproteales</taxon>
        <taxon>Thermoproteaceae</taxon>
        <taxon>Vulcanisaeta</taxon>
    </lineage>
</organism>
<reference evidence="1 2" key="1">
    <citation type="journal article" date="2010" name="Stand. Genomic Sci.">
        <title>Complete genome sequence of Vulcanisaeta distributa type strain (IC-017).</title>
        <authorList>
            <person name="Mavromatis K."/>
            <person name="Sikorski J."/>
            <person name="Pabst E."/>
            <person name="Teshima H."/>
            <person name="Lapidus A."/>
            <person name="Lucas S."/>
            <person name="Nolan M."/>
            <person name="Glavina Del Rio T."/>
            <person name="Cheng J.F."/>
            <person name="Bruce D."/>
            <person name="Goodwin L."/>
            <person name="Pitluck S."/>
            <person name="Liolios K."/>
            <person name="Ivanova N."/>
            <person name="Mikhailova N."/>
            <person name="Pati A."/>
            <person name="Chen A."/>
            <person name="Palaniappan K."/>
            <person name="Land M."/>
            <person name="Hauser L."/>
            <person name="Chang Y.J."/>
            <person name="Jeffries C.D."/>
            <person name="Rohde M."/>
            <person name="Spring S."/>
            <person name="Goker M."/>
            <person name="Wirth R."/>
            <person name="Woyke T."/>
            <person name="Bristow J."/>
            <person name="Eisen J.A."/>
            <person name="Markowitz V."/>
            <person name="Hugenholtz P."/>
            <person name="Klenk H.P."/>
            <person name="Kyrpides N.C."/>
        </authorList>
    </citation>
    <scope>NUCLEOTIDE SEQUENCE [LARGE SCALE GENOMIC DNA]</scope>
    <source>
        <strain evidence="2">DSM 14429 / JCM 11212 / NBRC 100878 / IC-017</strain>
    </source>
</reference>
<sequence length="100" mass="11352">MFWYVYSGLGSRVFRVEVLRSTYDGMRDVVEGLVKWLARNIGVDGLPYVIGVVDKYAKSLTRGLYLAFYELARRSQVSFTYDTEVEVRQLLSEVVGSAVA</sequence>
<name>E1QSR3_VULDI</name>
<keyword evidence="2" id="KW-1185">Reference proteome</keyword>
<gene>
    <name evidence="1" type="ordered locus">Vdis_0167</name>
</gene>
<dbReference type="STRING" id="572478.Vdis_0167"/>
<reference evidence="2" key="2">
    <citation type="journal article" date="2010" name="Stand. Genomic Sci.">
        <title>Complete genome sequence of Vulcanisaeta distributa type strain (IC-017T).</title>
        <authorList>
            <person name="Mavromatis K."/>
            <person name="Sikorski J."/>
            <person name="Pabst E."/>
            <person name="Teshima H."/>
            <person name="Lapidus A."/>
            <person name="Lucas S."/>
            <person name="Nolan M."/>
            <person name="Glavina Del Rio T."/>
            <person name="Cheng J."/>
            <person name="Bruce D."/>
            <person name="Goodwin L."/>
            <person name="Pitluck S."/>
            <person name="Liolios K."/>
            <person name="Ivanova N."/>
            <person name="Mikhailova N."/>
            <person name="Pati A."/>
            <person name="Chen A."/>
            <person name="Palaniappan K."/>
            <person name="Land M."/>
            <person name="Hauser L."/>
            <person name="Chang Y."/>
            <person name="Jeffries C."/>
            <person name="Rohde M."/>
            <person name="Spring S."/>
            <person name="Goker M."/>
            <person name="Wirth R."/>
            <person name="Woyke T."/>
            <person name="Bristow J."/>
            <person name="Eisen J."/>
            <person name="Markowitz V."/>
            <person name="Hugenholtz P."/>
            <person name="Klenk H."/>
            <person name="Kyrpides N."/>
        </authorList>
    </citation>
    <scope>NUCLEOTIDE SEQUENCE [LARGE SCALE GENOMIC DNA]</scope>
    <source>
        <strain evidence="2">DSM 14429 / JCM 11212 / NBRC 100878 / IC-017</strain>
    </source>
</reference>
<dbReference type="EMBL" id="CP002100">
    <property type="protein sequence ID" value="ADN49580.1"/>
    <property type="molecule type" value="Genomic_DNA"/>
</dbReference>
<proteinExistence type="predicted"/>
<dbReference type="Proteomes" id="UP000006681">
    <property type="component" value="Chromosome"/>
</dbReference>
<dbReference type="KEGG" id="vdi:Vdis_0167"/>
<accession>E1QSR3</accession>
<evidence type="ECO:0000313" key="2">
    <source>
        <dbReference type="Proteomes" id="UP000006681"/>
    </source>
</evidence>
<dbReference type="eggNOG" id="arCOG00287">
    <property type="taxonomic scope" value="Archaea"/>
</dbReference>
<dbReference type="AlphaFoldDB" id="E1QSR3"/>
<protein>
    <submittedName>
        <fullName evidence="1">NurA domain protein</fullName>
    </submittedName>
</protein>
<dbReference type="HOGENOM" id="CLU_2299499_0_0_2"/>